<dbReference type="EMBL" id="VLKL01000013">
    <property type="protein sequence ID" value="TWI01460.1"/>
    <property type="molecule type" value="Genomic_DNA"/>
</dbReference>
<proteinExistence type="predicted"/>
<dbReference type="Proteomes" id="UP000317176">
    <property type="component" value="Unassembled WGS sequence"/>
</dbReference>
<organism evidence="1 2">
    <name type="scientific">Bradyrhizobium daqingense</name>
    <dbReference type="NCBI Taxonomy" id="993502"/>
    <lineage>
        <taxon>Bacteria</taxon>
        <taxon>Pseudomonadati</taxon>
        <taxon>Pseudomonadota</taxon>
        <taxon>Alphaproteobacteria</taxon>
        <taxon>Hyphomicrobiales</taxon>
        <taxon>Nitrobacteraceae</taxon>
        <taxon>Bradyrhizobium</taxon>
    </lineage>
</organism>
<protein>
    <submittedName>
        <fullName evidence="1">Uncharacterized protein</fullName>
    </submittedName>
</protein>
<gene>
    <name evidence="1" type="ORF">IQ17_04509</name>
</gene>
<dbReference type="AlphaFoldDB" id="A0A562L1B3"/>
<reference evidence="1 2" key="1">
    <citation type="journal article" date="2015" name="Stand. Genomic Sci.">
        <title>Genomic Encyclopedia of Bacterial and Archaeal Type Strains, Phase III: the genomes of soil and plant-associated and newly described type strains.</title>
        <authorList>
            <person name="Whitman W.B."/>
            <person name="Woyke T."/>
            <person name="Klenk H.P."/>
            <person name="Zhou Y."/>
            <person name="Lilburn T.G."/>
            <person name="Beck B.J."/>
            <person name="De Vos P."/>
            <person name="Vandamme P."/>
            <person name="Eisen J.A."/>
            <person name="Garrity G."/>
            <person name="Hugenholtz P."/>
            <person name="Kyrpides N.C."/>
        </authorList>
    </citation>
    <scope>NUCLEOTIDE SEQUENCE [LARGE SCALE GENOMIC DNA]</scope>
    <source>
        <strain evidence="1 2">CGMCC 1.10947</strain>
    </source>
</reference>
<accession>A0A562L1B3</accession>
<evidence type="ECO:0000313" key="2">
    <source>
        <dbReference type="Proteomes" id="UP000317176"/>
    </source>
</evidence>
<sequence length="221" mass="23184">MISSLSSAALPHLRPASSASNASSGLNPVVSEATGTMDAAVSNFRVDVSQVKPLQTAKPISVADHPVLRDLMAMNWLRTHDAATTQPVVSDDAPQNTYAQVKVDGEVVATVYNGGSSAMTNAAAGKIGKLEDPPGLVGPDLAQWRADNYARLLGGTVEKAPTAITQSQWTPRESTSTTYSREQLDAAFQAMLAESQNAIAQRQSSYLASRKQPGTSADLSA</sequence>
<evidence type="ECO:0000313" key="1">
    <source>
        <dbReference type="EMBL" id="TWI01460.1"/>
    </source>
</evidence>
<keyword evidence="2" id="KW-1185">Reference proteome</keyword>
<dbReference type="RefSeq" id="WP_145638395.1">
    <property type="nucleotide sequence ID" value="NZ_CP088014.1"/>
</dbReference>
<dbReference type="OrthoDB" id="7188397at2"/>
<name>A0A562L1B3_9BRAD</name>
<comment type="caution">
    <text evidence="1">The sequence shown here is derived from an EMBL/GenBank/DDBJ whole genome shotgun (WGS) entry which is preliminary data.</text>
</comment>